<dbReference type="KEGG" id="fpz:LA55_186"/>
<reference evidence="2 3" key="1">
    <citation type="journal article" date="2015" name="Genome Announc.">
        <title>Genome sequencing of 18 francisella strains to aid in assay development and testing.</title>
        <authorList>
            <person name="Johnson S.L."/>
            <person name="Daligault H.E."/>
            <person name="Davenport K.W."/>
            <person name="Coyne S.R."/>
            <person name="Frey K.G."/>
            <person name="Koroleva G.I."/>
            <person name="Broomall S.M."/>
            <person name="Bishop-Lilly K.A."/>
            <person name="Bruce D.C."/>
            <person name="Chertkov O."/>
            <person name="Freitas T."/>
            <person name="Jaissle J."/>
            <person name="Ladner J.T."/>
            <person name="Rosenzweig C.N."/>
            <person name="Gibbons H.S."/>
            <person name="Palacios G.F."/>
            <person name="Redden C.L."/>
            <person name="Xu Y."/>
            <person name="Minogue T.D."/>
            <person name="Chain P.S."/>
        </authorList>
    </citation>
    <scope>NUCLEOTIDE SEQUENCE [LARGE SCALE GENOMIC DNA]</scope>
    <source>
        <strain evidence="2 3">GA01-2794</strain>
    </source>
</reference>
<keyword evidence="1" id="KW-1133">Transmembrane helix</keyword>
<evidence type="ECO:0000256" key="1">
    <source>
        <dbReference type="SAM" id="Phobius"/>
    </source>
</evidence>
<dbReference type="Proteomes" id="UP000031830">
    <property type="component" value="Chromosome"/>
</dbReference>
<keyword evidence="1" id="KW-0812">Transmembrane</keyword>
<keyword evidence="1" id="KW-0472">Membrane</keyword>
<feature type="transmembrane region" description="Helical" evidence="1">
    <location>
        <begin position="12"/>
        <end position="33"/>
    </location>
</feature>
<sequence>MKKAYVLLDYILKNLFMAIFWFVAGLFIGYLAVSFAASEYVYSVLKSYGFVWMSIYGAIKISGVLSIIFAIIFAVFDENKKFLIIPMIVTVAVLYFIQYFLTHFIFQCLA</sequence>
<name>A0A0B6D5I5_9GAMM</name>
<feature type="transmembrane region" description="Helical" evidence="1">
    <location>
        <begin position="53"/>
        <end position="76"/>
    </location>
</feature>
<organism evidence="2 3">
    <name type="scientific">Francisella philomiragia</name>
    <dbReference type="NCBI Taxonomy" id="28110"/>
    <lineage>
        <taxon>Bacteria</taxon>
        <taxon>Pseudomonadati</taxon>
        <taxon>Pseudomonadota</taxon>
        <taxon>Gammaproteobacteria</taxon>
        <taxon>Thiotrichales</taxon>
        <taxon>Francisellaceae</taxon>
        <taxon>Francisella</taxon>
    </lineage>
</organism>
<feature type="transmembrane region" description="Helical" evidence="1">
    <location>
        <begin position="83"/>
        <end position="106"/>
    </location>
</feature>
<evidence type="ECO:0000313" key="3">
    <source>
        <dbReference type="Proteomes" id="UP000031830"/>
    </source>
</evidence>
<dbReference type="OrthoDB" id="5605719at2"/>
<dbReference type="STRING" id="28110.KU46_740"/>
<accession>A0A0B6D5I5</accession>
<evidence type="ECO:0000313" key="2">
    <source>
        <dbReference type="EMBL" id="AJI54176.1"/>
    </source>
</evidence>
<protein>
    <submittedName>
        <fullName evidence="2">Putative membrane protein</fullName>
    </submittedName>
</protein>
<dbReference type="EMBL" id="CP009440">
    <property type="protein sequence ID" value="AJI54176.1"/>
    <property type="molecule type" value="Genomic_DNA"/>
</dbReference>
<dbReference type="RefSeq" id="WP_044525487.1">
    <property type="nucleotide sequence ID" value="NZ_CP009440.1"/>
</dbReference>
<dbReference type="AlphaFoldDB" id="A0A0B6D5I5"/>
<proteinExistence type="predicted"/>
<gene>
    <name evidence="2" type="ORF">LA55_186</name>
</gene>